<organism evidence="1 2">
    <name type="scientific">Dermatophagoides pteronyssinus</name>
    <name type="common">European house dust mite</name>
    <dbReference type="NCBI Taxonomy" id="6956"/>
    <lineage>
        <taxon>Eukaryota</taxon>
        <taxon>Metazoa</taxon>
        <taxon>Ecdysozoa</taxon>
        <taxon>Arthropoda</taxon>
        <taxon>Chelicerata</taxon>
        <taxon>Arachnida</taxon>
        <taxon>Acari</taxon>
        <taxon>Acariformes</taxon>
        <taxon>Sarcoptiformes</taxon>
        <taxon>Astigmata</taxon>
        <taxon>Psoroptidia</taxon>
        <taxon>Analgoidea</taxon>
        <taxon>Pyroglyphidae</taxon>
        <taxon>Dermatophagoidinae</taxon>
        <taxon>Dermatophagoides</taxon>
    </lineage>
</organism>
<gene>
    <name evidence="1" type="ORF">DERP_005029</name>
</gene>
<proteinExistence type="predicted"/>
<reference evidence="1 2" key="2">
    <citation type="journal article" date="2022" name="Mol. Biol. Evol.">
        <title>Comparative Genomics Reveals Insights into the Divergent Evolution of Astigmatic Mites and Household Pest Adaptations.</title>
        <authorList>
            <person name="Xiong Q."/>
            <person name="Wan A.T."/>
            <person name="Liu X."/>
            <person name="Fung C.S."/>
            <person name="Xiao X."/>
            <person name="Malainual N."/>
            <person name="Hou J."/>
            <person name="Wang L."/>
            <person name="Wang M."/>
            <person name="Yang K.Y."/>
            <person name="Cui Y."/>
            <person name="Leung E.L."/>
            <person name="Nong W."/>
            <person name="Shin S.K."/>
            <person name="Au S.W."/>
            <person name="Jeong K.Y."/>
            <person name="Chew F.T."/>
            <person name="Hui J.H."/>
            <person name="Leung T.F."/>
            <person name="Tungtrongchitr A."/>
            <person name="Zhong N."/>
            <person name="Liu Z."/>
            <person name="Tsui S.K."/>
        </authorList>
    </citation>
    <scope>NUCLEOTIDE SEQUENCE [LARGE SCALE GENOMIC DNA]</scope>
    <source>
        <strain evidence="1">Derp</strain>
    </source>
</reference>
<comment type="caution">
    <text evidence="1">The sequence shown here is derived from an EMBL/GenBank/DDBJ whole genome shotgun (WGS) entry which is preliminary data.</text>
</comment>
<protein>
    <submittedName>
        <fullName evidence="1">Uncharacterized protein</fullName>
    </submittedName>
</protein>
<keyword evidence="2" id="KW-1185">Reference proteome</keyword>
<name>A0ABQ8JT66_DERPT</name>
<sequence>MFNEMRKGICSNERKYSSGILNSTLYLTYQLYGIESNETYGLMMIESSQYNSHFSIHMSGCNRCRPWRTK</sequence>
<evidence type="ECO:0000313" key="1">
    <source>
        <dbReference type="EMBL" id="KAH9425811.1"/>
    </source>
</evidence>
<evidence type="ECO:0000313" key="2">
    <source>
        <dbReference type="Proteomes" id="UP000887458"/>
    </source>
</evidence>
<reference evidence="1 2" key="1">
    <citation type="journal article" date="2018" name="J. Allergy Clin. Immunol.">
        <title>High-quality assembly of Dermatophagoides pteronyssinus genome and transcriptome reveals a wide range of novel allergens.</title>
        <authorList>
            <person name="Liu X.Y."/>
            <person name="Yang K.Y."/>
            <person name="Wang M.Q."/>
            <person name="Kwok J.S."/>
            <person name="Zeng X."/>
            <person name="Yang Z."/>
            <person name="Xiao X.J."/>
            <person name="Lau C.P."/>
            <person name="Li Y."/>
            <person name="Huang Z.M."/>
            <person name="Ba J.G."/>
            <person name="Yim A.K."/>
            <person name="Ouyang C.Y."/>
            <person name="Ngai S.M."/>
            <person name="Chan T.F."/>
            <person name="Leung E.L."/>
            <person name="Liu L."/>
            <person name="Liu Z.G."/>
            <person name="Tsui S.K."/>
        </authorList>
    </citation>
    <scope>NUCLEOTIDE SEQUENCE [LARGE SCALE GENOMIC DNA]</scope>
    <source>
        <strain evidence="1">Derp</strain>
    </source>
</reference>
<dbReference type="Proteomes" id="UP000887458">
    <property type="component" value="Unassembled WGS sequence"/>
</dbReference>
<accession>A0ABQ8JT66</accession>
<dbReference type="EMBL" id="NJHN03000017">
    <property type="protein sequence ID" value="KAH9425811.1"/>
    <property type="molecule type" value="Genomic_DNA"/>
</dbReference>